<evidence type="ECO:0000313" key="3">
    <source>
        <dbReference type="EMBL" id="QTR47930.1"/>
    </source>
</evidence>
<name>A0ABX7WWB9_9GAMM</name>
<feature type="transmembrane region" description="Helical" evidence="1">
    <location>
        <begin position="93"/>
        <end position="120"/>
    </location>
</feature>
<proteinExistence type="predicted"/>
<evidence type="ECO:0000256" key="2">
    <source>
        <dbReference type="SAM" id="SignalP"/>
    </source>
</evidence>
<keyword evidence="2" id="KW-0732">Signal</keyword>
<feature type="chain" id="PRO_5047231402" evidence="2">
    <location>
        <begin position="21"/>
        <end position="128"/>
    </location>
</feature>
<dbReference type="RefSeq" id="WP_210224164.1">
    <property type="nucleotide sequence ID" value="NZ_CP072801.1"/>
</dbReference>
<keyword evidence="4" id="KW-1185">Reference proteome</keyword>
<feature type="transmembrane region" description="Helical" evidence="1">
    <location>
        <begin position="36"/>
        <end position="61"/>
    </location>
</feature>
<dbReference type="Proteomes" id="UP000672039">
    <property type="component" value="Chromosome"/>
</dbReference>
<reference evidence="3 4" key="1">
    <citation type="submission" date="2021-04" db="EMBL/GenBank/DDBJ databases">
        <title>Genomics, taxonomy and metabolism of representatives of sulfur bacteria of the genus Thiothrix: Thiothrix fructosivorans QT, Thiothrix unzii A1T and three new species, Thiothrix subterranea sp. nov., Thiothrix litoralis sp. nov. and 'Candidatus Thiothrix anitrata' sp. nov.</title>
        <authorList>
            <person name="Ravin N.V."/>
            <person name="Smolyakov D."/>
            <person name="Rudenko T.S."/>
            <person name="Mardanov A.V."/>
            <person name="Beletsky A.V."/>
            <person name="Markov N.D."/>
            <person name="Fomenkov A.I."/>
            <person name="Roberts R.J."/>
            <person name="Karnachuk O.V."/>
            <person name="Novikov A."/>
            <person name="Grabovich M.Y."/>
        </authorList>
    </citation>
    <scope>NUCLEOTIDE SEQUENCE [LARGE SCALE GENOMIC DNA]</scope>
    <source>
        <strain evidence="3 4">AS</strain>
    </source>
</reference>
<feature type="signal peptide" evidence="2">
    <location>
        <begin position="1"/>
        <end position="20"/>
    </location>
</feature>
<dbReference type="EMBL" id="CP072801">
    <property type="protein sequence ID" value="QTR47930.1"/>
    <property type="molecule type" value="Genomic_DNA"/>
</dbReference>
<gene>
    <name evidence="3" type="ORF">J9253_08455</name>
</gene>
<keyword evidence="1" id="KW-0812">Transmembrane</keyword>
<feature type="transmembrane region" description="Helical" evidence="1">
    <location>
        <begin position="68"/>
        <end position="87"/>
    </location>
</feature>
<protein>
    <submittedName>
        <fullName evidence="3">Uncharacterized protein</fullName>
    </submittedName>
</protein>
<keyword evidence="1" id="KW-1133">Transmembrane helix</keyword>
<sequence>MKKILITVLLSVLLTQSAMAGVCDYRPSELIGGGTTGVVAGGAGATAATGAGMSAAGLYAITNATTGAAMLGSTAAGASAAGTAGILAGTSGIIGSVGAVLLSPFVMIPAAVVAVGVGGYEGGCYLLE</sequence>
<keyword evidence="1" id="KW-0472">Membrane</keyword>
<evidence type="ECO:0000256" key="1">
    <source>
        <dbReference type="SAM" id="Phobius"/>
    </source>
</evidence>
<evidence type="ECO:0000313" key="4">
    <source>
        <dbReference type="Proteomes" id="UP000672039"/>
    </source>
</evidence>
<organism evidence="3 4">
    <name type="scientific">Thiothrix litoralis</name>
    <dbReference type="NCBI Taxonomy" id="2891210"/>
    <lineage>
        <taxon>Bacteria</taxon>
        <taxon>Pseudomonadati</taxon>
        <taxon>Pseudomonadota</taxon>
        <taxon>Gammaproteobacteria</taxon>
        <taxon>Thiotrichales</taxon>
        <taxon>Thiotrichaceae</taxon>
        <taxon>Thiothrix</taxon>
    </lineage>
</organism>
<accession>A0ABX7WWB9</accession>